<reference evidence="1" key="1">
    <citation type="submission" date="2021-01" db="EMBL/GenBank/DDBJ databases">
        <title>Modified the classification status of verrucomicrobia.</title>
        <authorList>
            <person name="Feng X."/>
        </authorList>
    </citation>
    <scope>NUCLEOTIDE SEQUENCE</scope>
    <source>
        <strain evidence="1">KCTC 22041</strain>
    </source>
</reference>
<keyword evidence="2" id="KW-1185">Reference proteome</keyword>
<dbReference type="EMBL" id="JAENIJ010000104">
    <property type="protein sequence ID" value="MBK1884778.1"/>
    <property type="molecule type" value="Genomic_DNA"/>
</dbReference>
<comment type="caution">
    <text evidence="1">The sequence shown here is derived from an EMBL/GenBank/DDBJ whole genome shotgun (WGS) entry which is preliminary data.</text>
</comment>
<protein>
    <submittedName>
        <fullName evidence="1">Uncharacterized protein</fullName>
    </submittedName>
</protein>
<name>A0A934SGJ6_9BACT</name>
<evidence type="ECO:0000313" key="2">
    <source>
        <dbReference type="Proteomes" id="UP000603141"/>
    </source>
</evidence>
<gene>
    <name evidence="1" type="ORF">JIN85_20380</name>
</gene>
<feature type="non-terminal residue" evidence="1">
    <location>
        <position position="99"/>
    </location>
</feature>
<dbReference type="AlphaFoldDB" id="A0A934SGJ6"/>
<dbReference type="Proteomes" id="UP000603141">
    <property type="component" value="Unassembled WGS sequence"/>
</dbReference>
<proteinExistence type="predicted"/>
<organism evidence="1 2">
    <name type="scientific">Luteolibacter pohnpeiensis</name>
    <dbReference type="NCBI Taxonomy" id="454153"/>
    <lineage>
        <taxon>Bacteria</taxon>
        <taxon>Pseudomonadati</taxon>
        <taxon>Verrucomicrobiota</taxon>
        <taxon>Verrucomicrobiia</taxon>
        <taxon>Verrucomicrobiales</taxon>
        <taxon>Verrucomicrobiaceae</taxon>
        <taxon>Luteolibacter</taxon>
    </lineage>
</organism>
<evidence type="ECO:0000313" key="1">
    <source>
        <dbReference type="EMBL" id="MBK1884778.1"/>
    </source>
</evidence>
<dbReference type="RefSeq" id="WP_200274282.1">
    <property type="nucleotide sequence ID" value="NZ_JAENIJ010000104.1"/>
</dbReference>
<accession>A0A934SGJ6</accession>
<sequence>MTSWNHSDVGSGTVVNQVQLTYDGFGNLLEDIQAVQGSVVTGTTPKVVYARSDGDGNSNGLESFAYPGGREITHQYGSSNSMSDWLSRLDTVYDSTSSF</sequence>